<evidence type="ECO:0000313" key="3">
    <source>
        <dbReference type="Proteomes" id="UP000238137"/>
    </source>
</evidence>
<dbReference type="InterPro" id="IPR013216">
    <property type="entry name" value="Methyltransf_11"/>
</dbReference>
<organism evidence="2 3">
    <name type="scientific">Paracoccus methylarcula</name>
    <dbReference type="NCBI Taxonomy" id="72022"/>
    <lineage>
        <taxon>Bacteria</taxon>
        <taxon>Pseudomonadati</taxon>
        <taxon>Pseudomonadota</taxon>
        <taxon>Alphaproteobacteria</taxon>
        <taxon>Rhodobacterales</taxon>
        <taxon>Paracoccaceae</taxon>
        <taxon>Paracoccus</taxon>
    </lineage>
</organism>
<dbReference type="GO" id="GO:0032259">
    <property type="term" value="P:methylation"/>
    <property type="evidence" value="ECO:0007669"/>
    <property type="project" value="UniProtKB-KW"/>
</dbReference>
<dbReference type="CDD" id="cd02440">
    <property type="entry name" value="AdoMet_MTases"/>
    <property type="match status" value="1"/>
</dbReference>
<dbReference type="InterPro" id="IPR029063">
    <property type="entry name" value="SAM-dependent_MTases_sf"/>
</dbReference>
<dbReference type="Proteomes" id="UP000238137">
    <property type="component" value="Unassembled WGS sequence"/>
</dbReference>
<dbReference type="AlphaFoldDB" id="A0A3R7LQN7"/>
<keyword evidence="3" id="KW-1185">Reference proteome</keyword>
<name>A0A3R7LQN7_9RHOB</name>
<reference evidence="2" key="1">
    <citation type="submission" date="2018-05" db="EMBL/GenBank/DDBJ databases">
        <title>Reclassification of Methylarcula marina and Methylarcula terricola as Paracoccus methylarcula sp.nov., comb.nov. and Paracoccus terricola comb.nov.</title>
        <authorList>
            <person name="Shmareva M.N."/>
            <person name="Doronina N.V."/>
            <person name="Vasilenko O.V."/>
            <person name="Tarlachkov S.V."/>
            <person name="Trotsenko Y.A."/>
        </authorList>
    </citation>
    <scope>NUCLEOTIDE SEQUENCE [LARGE SCALE GENOMIC DNA]</scope>
    <source>
        <strain evidence="2">VKM B-2159</strain>
    </source>
</reference>
<gene>
    <name evidence="2" type="ORF">A7A09_003590</name>
</gene>
<evidence type="ECO:0000259" key="1">
    <source>
        <dbReference type="Pfam" id="PF08241"/>
    </source>
</evidence>
<keyword evidence="2" id="KW-0489">Methyltransferase</keyword>
<dbReference type="EMBL" id="PXNQ02000002">
    <property type="protein sequence ID" value="RNF35520.1"/>
    <property type="molecule type" value="Genomic_DNA"/>
</dbReference>
<feature type="domain" description="Methyltransferase type 11" evidence="1">
    <location>
        <begin position="3"/>
        <end position="97"/>
    </location>
</feature>
<comment type="caution">
    <text evidence="2">The sequence shown here is derived from an EMBL/GenBank/DDBJ whole genome shotgun (WGS) entry which is preliminary data.</text>
</comment>
<sequence>MADIGAGPGRVAVWLAEQGHDVVAVEPVREFRDMAGATHPRVTWLDDSLPDLQALKAEPACDLLLLSGVWHHVHPDARDLAMASMAACLLPAGRIIMNLRHGRIDPALGLFDADPDGTIAAAERAGLSVLASRKAESIQKHNRDAGISWTWLVLRQD</sequence>
<evidence type="ECO:0000313" key="2">
    <source>
        <dbReference type="EMBL" id="RNF35520.1"/>
    </source>
</evidence>
<keyword evidence="2" id="KW-0808">Transferase</keyword>
<dbReference type="GO" id="GO:0008757">
    <property type="term" value="F:S-adenosylmethionine-dependent methyltransferase activity"/>
    <property type="evidence" value="ECO:0007669"/>
    <property type="project" value="InterPro"/>
</dbReference>
<accession>A0A3R7LQN7</accession>
<dbReference type="SUPFAM" id="SSF53335">
    <property type="entry name" value="S-adenosyl-L-methionine-dependent methyltransferases"/>
    <property type="match status" value="1"/>
</dbReference>
<proteinExistence type="predicted"/>
<protein>
    <submittedName>
        <fullName evidence="2">Class I SAM-dependent methyltransferase</fullName>
    </submittedName>
</protein>
<dbReference type="Pfam" id="PF08241">
    <property type="entry name" value="Methyltransf_11"/>
    <property type="match status" value="1"/>
</dbReference>
<dbReference type="Gene3D" id="3.40.50.150">
    <property type="entry name" value="Vaccinia Virus protein VP39"/>
    <property type="match status" value="1"/>
</dbReference>